<dbReference type="EMBL" id="MRTP01000025">
    <property type="protein sequence ID" value="OMF44755.1"/>
    <property type="molecule type" value="Genomic_DNA"/>
</dbReference>
<evidence type="ECO:0008006" key="4">
    <source>
        <dbReference type="Google" id="ProtNLM"/>
    </source>
</evidence>
<organism evidence="2 3">
    <name type="scientific">Paenibacillus rhizosphaerae</name>
    <dbReference type="NCBI Taxonomy" id="297318"/>
    <lineage>
        <taxon>Bacteria</taxon>
        <taxon>Bacillati</taxon>
        <taxon>Bacillota</taxon>
        <taxon>Bacilli</taxon>
        <taxon>Bacillales</taxon>
        <taxon>Paenibacillaceae</taxon>
        <taxon>Paenibacillus</taxon>
    </lineage>
</organism>
<evidence type="ECO:0000313" key="3">
    <source>
        <dbReference type="Proteomes" id="UP000187172"/>
    </source>
</evidence>
<keyword evidence="3" id="KW-1185">Reference proteome</keyword>
<reference evidence="2 3" key="1">
    <citation type="submission" date="2016-11" db="EMBL/GenBank/DDBJ databases">
        <title>Paenibacillus species isolates.</title>
        <authorList>
            <person name="Beno S.M."/>
        </authorList>
    </citation>
    <scope>NUCLEOTIDE SEQUENCE [LARGE SCALE GENOMIC DNA]</scope>
    <source>
        <strain evidence="2 3">FSL R5-0378</strain>
    </source>
</reference>
<proteinExistence type="predicted"/>
<keyword evidence="1" id="KW-0732">Signal</keyword>
<dbReference type="AlphaFoldDB" id="A0A1R1DYX4"/>
<feature type="chain" id="PRO_5012525867" description="Peptidase M10 metallopeptidase domain-containing protein" evidence="1">
    <location>
        <begin position="25"/>
        <end position="200"/>
    </location>
</feature>
<evidence type="ECO:0000256" key="1">
    <source>
        <dbReference type="SAM" id="SignalP"/>
    </source>
</evidence>
<gene>
    <name evidence="2" type="ORF">BK138_34515</name>
</gene>
<protein>
    <recommendedName>
        <fullName evidence="4">Peptidase M10 metallopeptidase domain-containing protein</fullName>
    </recommendedName>
</protein>
<dbReference type="STRING" id="297318.BK138_34515"/>
<dbReference type="Proteomes" id="UP000187172">
    <property type="component" value="Unassembled WGS sequence"/>
</dbReference>
<name>A0A1R1DYX4_9BACL</name>
<evidence type="ECO:0000313" key="2">
    <source>
        <dbReference type="EMBL" id="OMF44755.1"/>
    </source>
</evidence>
<dbReference type="GO" id="GO:0008237">
    <property type="term" value="F:metallopeptidase activity"/>
    <property type="evidence" value="ECO:0007669"/>
    <property type="project" value="InterPro"/>
</dbReference>
<dbReference type="Gene3D" id="3.40.390.10">
    <property type="entry name" value="Collagenase (Catalytic Domain)"/>
    <property type="match status" value="1"/>
</dbReference>
<accession>A0A1R1DYX4</accession>
<sequence>MKSKKRIIPVVCSLFFLSSSIALADTGTAHIKIGSISGGASNLTYWLDSSVASYGFTGSIDNGASKWDESSSKIGFTKVSSSTTASVKVFVGNHSLPAGVMGETSYWMLNGQQVGAGDVTNGSNYQQALVVLDYGNQSDTGYTSDNRYKTSGHELGHVLGLNHFENAPAHSGDHWMKSGKISLTAPTSVDLAHIRTKWGY</sequence>
<dbReference type="RefSeq" id="WP_076176917.1">
    <property type="nucleotide sequence ID" value="NZ_MRTP01000025.1"/>
</dbReference>
<feature type="signal peptide" evidence="1">
    <location>
        <begin position="1"/>
        <end position="24"/>
    </location>
</feature>
<dbReference type="InterPro" id="IPR024079">
    <property type="entry name" value="MetalloPept_cat_dom_sf"/>
</dbReference>
<comment type="caution">
    <text evidence="2">The sequence shown here is derived from an EMBL/GenBank/DDBJ whole genome shotgun (WGS) entry which is preliminary data.</text>
</comment>
<dbReference type="SUPFAM" id="SSF55486">
    <property type="entry name" value="Metalloproteases ('zincins'), catalytic domain"/>
    <property type="match status" value="1"/>
</dbReference>